<reference evidence="1 2" key="1">
    <citation type="submission" date="2018-06" db="EMBL/GenBank/DDBJ databases">
        <title>Comparative genomics reveals the genomic features of Rhizophagus irregularis, R. cerebriforme, R. diaphanum and Gigaspora rosea, and their symbiotic lifestyle signature.</title>
        <authorList>
            <person name="Morin E."/>
            <person name="San Clemente H."/>
            <person name="Chen E.C.H."/>
            <person name="De La Providencia I."/>
            <person name="Hainaut M."/>
            <person name="Kuo A."/>
            <person name="Kohler A."/>
            <person name="Murat C."/>
            <person name="Tang N."/>
            <person name="Roy S."/>
            <person name="Loubradou J."/>
            <person name="Henrissat B."/>
            <person name="Grigoriev I.V."/>
            <person name="Corradi N."/>
            <person name="Roux C."/>
            <person name="Martin F.M."/>
        </authorList>
    </citation>
    <scope>NUCLEOTIDE SEQUENCE [LARGE SCALE GENOMIC DNA]</scope>
    <source>
        <strain evidence="1 2">DAOM 227022</strain>
    </source>
</reference>
<name>A0A397SYC1_9GLOM</name>
<evidence type="ECO:0000313" key="2">
    <source>
        <dbReference type="Proteomes" id="UP000265703"/>
    </source>
</evidence>
<proteinExistence type="predicted"/>
<comment type="caution">
    <text evidence="1">The sequence shown here is derived from an EMBL/GenBank/DDBJ whole genome shotgun (WGS) entry which is preliminary data.</text>
</comment>
<dbReference type="Proteomes" id="UP000265703">
    <property type="component" value="Unassembled WGS sequence"/>
</dbReference>
<dbReference type="OrthoDB" id="2433375at2759"/>
<sequence length="236" mass="27539">MARSDKKNCKCICCRKTFSTLQKLCQHYKSNKNQCSLPLENNTQRNSQLVIQTPVLETEFQKEASVLGLDYITEEEAKNWISLNARKLENLHECQTLYHDLEQYDPEANCLPILKELKKYQESDAIQPLTLKELKIAFFSQDDEDQVGEAGSGLAIQVYKEGQKKEVVLISEAFIQVENIHFEECPVRRDLERPYKNQSLMNKWIGEVSHPEDNPTYAFNIPIFNMVRYREILYIP</sequence>
<dbReference type="AlphaFoldDB" id="A0A397SYC1"/>
<dbReference type="EMBL" id="QKYT01000165">
    <property type="protein sequence ID" value="RIA90973.1"/>
    <property type="molecule type" value="Genomic_DNA"/>
</dbReference>
<evidence type="ECO:0000313" key="1">
    <source>
        <dbReference type="EMBL" id="RIA90973.1"/>
    </source>
</evidence>
<accession>A0A397SYC1</accession>
<protein>
    <submittedName>
        <fullName evidence="1">Uncharacterized protein</fullName>
    </submittedName>
</protein>
<keyword evidence="2" id="KW-1185">Reference proteome</keyword>
<organism evidence="1 2">
    <name type="scientific">Glomus cerebriforme</name>
    <dbReference type="NCBI Taxonomy" id="658196"/>
    <lineage>
        <taxon>Eukaryota</taxon>
        <taxon>Fungi</taxon>
        <taxon>Fungi incertae sedis</taxon>
        <taxon>Mucoromycota</taxon>
        <taxon>Glomeromycotina</taxon>
        <taxon>Glomeromycetes</taxon>
        <taxon>Glomerales</taxon>
        <taxon>Glomeraceae</taxon>
        <taxon>Glomus</taxon>
    </lineage>
</organism>
<gene>
    <name evidence="1" type="ORF">C1645_822640</name>
</gene>